<evidence type="ECO:0000313" key="3">
    <source>
        <dbReference type="Proteomes" id="UP000516764"/>
    </source>
</evidence>
<dbReference type="RefSeq" id="WP_176397513.1">
    <property type="nucleotide sequence ID" value="NZ_CP061813.1"/>
</dbReference>
<gene>
    <name evidence="2" type="ORF">H9I45_11045</name>
</gene>
<protein>
    <recommendedName>
        <fullName evidence="4">LamG-like jellyroll fold domain-containing protein</fullName>
    </recommendedName>
</protein>
<dbReference type="GO" id="GO:0004553">
    <property type="term" value="F:hydrolase activity, hydrolyzing O-glycosyl compounds"/>
    <property type="evidence" value="ECO:0007669"/>
    <property type="project" value="UniProtKB-ARBA"/>
</dbReference>
<dbReference type="GO" id="GO:0003677">
    <property type="term" value="F:DNA binding"/>
    <property type="evidence" value="ECO:0007669"/>
    <property type="project" value="TreeGrafter"/>
</dbReference>
<dbReference type="InterPro" id="IPR051677">
    <property type="entry name" value="AfsR-DnrI-RedD_regulator"/>
</dbReference>
<feature type="transmembrane region" description="Helical" evidence="1">
    <location>
        <begin position="473"/>
        <end position="491"/>
    </location>
</feature>
<evidence type="ECO:0000256" key="1">
    <source>
        <dbReference type="SAM" id="Phobius"/>
    </source>
</evidence>
<name>A0A7L8AD00_9FLAO</name>
<dbReference type="KEGG" id="phal:H9I45_11045"/>
<evidence type="ECO:0008006" key="4">
    <source>
        <dbReference type="Google" id="ProtNLM"/>
    </source>
</evidence>
<keyword evidence="3" id="KW-1185">Reference proteome</keyword>
<dbReference type="Gene3D" id="2.60.120.200">
    <property type="match status" value="1"/>
</dbReference>
<dbReference type="Pfam" id="PF13385">
    <property type="entry name" value="Laminin_G_3"/>
    <property type="match status" value="1"/>
</dbReference>
<keyword evidence="1" id="KW-1133">Transmembrane helix</keyword>
<dbReference type="EMBL" id="CP061813">
    <property type="protein sequence ID" value="QOD59883.1"/>
    <property type="molecule type" value="Genomic_DNA"/>
</dbReference>
<dbReference type="PANTHER" id="PTHR35807">
    <property type="entry name" value="TRANSCRIPTIONAL REGULATOR REDD-RELATED"/>
    <property type="match status" value="1"/>
</dbReference>
<organism evidence="2 3">
    <name type="scientific">Polaribacter haliotis</name>
    <dbReference type="NCBI Taxonomy" id="1888915"/>
    <lineage>
        <taxon>Bacteria</taxon>
        <taxon>Pseudomonadati</taxon>
        <taxon>Bacteroidota</taxon>
        <taxon>Flavobacteriia</taxon>
        <taxon>Flavobacteriales</taxon>
        <taxon>Flavobacteriaceae</taxon>
    </lineage>
</organism>
<dbReference type="AlphaFoldDB" id="A0A7L8AD00"/>
<dbReference type="SUPFAM" id="SSF49899">
    <property type="entry name" value="Concanavalin A-like lectins/glucanases"/>
    <property type="match status" value="1"/>
</dbReference>
<proteinExistence type="predicted"/>
<reference evidence="2 3" key="1">
    <citation type="journal article" date="2016" name="Int. J. Syst. Evol. Microbiol.">
        <title>Polaribacter haliotis sp. nov., isolated from the gut of abalone Haliotis discus hannai.</title>
        <authorList>
            <person name="Kim Y.O."/>
            <person name="Park I.S."/>
            <person name="Park S."/>
            <person name="Nam B.H."/>
            <person name="Park J.M."/>
            <person name="Kim D.G."/>
            <person name="Yoon J.H."/>
        </authorList>
    </citation>
    <scope>NUCLEOTIDE SEQUENCE [LARGE SCALE GENOMIC DNA]</scope>
    <source>
        <strain evidence="2 3">KCTC 52418</strain>
    </source>
</reference>
<sequence length="762" mass="87661">MKKIVFHYCTLIFCILLAFSSGYSQSYKVLSKEEKQNFALQSQVIFKVAALNKASIDTLLESKQDFAIEYVAKSDLNLIEYFLKKKKKVTVVTSENAKNLLDKFPTVLQINSSEIDSLNLQNLSVVDSTKTLFKELKELTSINFINNKKITDSIVFRIWERSGKVPNFIYADSNSIAKTTKLVSFLNSTEKIFGVVKTKEKLLKNVSFKNFPNRKANGYFSFPFRFDNKSPILIPYKAGYYFSPDIIYANLENRGNQKEFIGFPLDLNFGLTDSFEFKKKVLNRIRNNNEDIISKQVQIVNDSVHGKVGFFNKRAYIDAGIESRSSLKSSFTITAWIKPTKLGNANSILGKGKHFVLKVHSGYLTFTMAGIKDYFSFSSPIPINKWTHVSLVYSEVHNELYFYINGKKTDTVSLISNYITSDHNLYIGNNLWEEFFIGYLGAINIWERELNSSEIFSQYNNPNLGKGKINLKLYLGIGFLVLVSLIILYLFKRANRKSKFSSTLNTPNKPLNTLLDTYIVKLYCFGSLQIINEENIDIAQKLSPKLKQLFLIIFLESVKDGIGISTKKLTEILWPGMDPKSAKNTRGTNIQNLRSLLSTCSQIKLLFINKHWFLDISDNCFCDYDIANSYIELFASEQYNVKLLEEKLPILLSLLKRGRLFTNTSATWLDPHIEKFSFKITKECFHYIDSLSIEKHADMLLEAIEIIHFYDDLNEKALQLKLKILIHQGKLSLARLLYDNFSKLYKNIYKENYPITFEKSIS</sequence>
<keyword evidence="1" id="KW-0472">Membrane</keyword>
<dbReference type="PANTHER" id="PTHR35807:SF1">
    <property type="entry name" value="TRANSCRIPTIONAL REGULATOR REDD"/>
    <property type="match status" value="1"/>
</dbReference>
<dbReference type="Proteomes" id="UP000516764">
    <property type="component" value="Chromosome"/>
</dbReference>
<dbReference type="GO" id="GO:0005975">
    <property type="term" value="P:carbohydrate metabolic process"/>
    <property type="evidence" value="ECO:0007669"/>
    <property type="project" value="UniProtKB-ARBA"/>
</dbReference>
<evidence type="ECO:0000313" key="2">
    <source>
        <dbReference type="EMBL" id="QOD59883.1"/>
    </source>
</evidence>
<dbReference type="GO" id="GO:0006355">
    <property type="term" value="P:regulation of DNA-templated transcription"/>
    <property type="evidence" value="ECO:0007669"/>
    <property type="project" value="TreeGrafter"/>
</dbReference>
<keyword evidence="1" id="KW-0812">Transmembrane</keyword>
<accession>A0A7L8AD00</accession>
<dbReference type="InterPro" id="IPR013320">
    <property type="entry name" value="ConA-like_dom_sf"/>
</dbReference>